<dbReference type="Gene3D" id="1.10.357.10">
    <property type="entry name" value="Tetracycline Repressor, domain 2"/>
    <property type="match status" value="1"/>
</dbReference>
<dbReference type="SUPFAM" id="SSF46689">
    <property type="entry name" value="Homeodomain-like"/>
    <property type="match status" value="1"/>
</dbReference>
<organism evidence="4 5">
    <name type="scientific">Mycolicibacterium tusciae</name>
    <dbReference type="NCBI Taxonomy" id="75922"/>
    <lineage>
        <taxon>Bacteria</taxon>
        <taxon>Bacillati</taxon>
        <taxon>Actinomycetota</taxon>
        <taxon>Actinomycetes</taxon>
        <taxon>Mycobacteriales</taxon>
        <taxon>Mycobacteriaceae</taxon>
        <taxon>Mycolicibacterium</taxon>
    </lineage>
</organism>
<evidence type="ECO:0000313" key="4">
    <source>
        <dbReference type="EMBL" id="ORB62335.1"/>
    </source>
</evidence>
<dbReference type="PANTHER" id="PTHR30055:SF153">
    <property type="entry name" value="HTH-TYPE TRANSCRIPTIONAL REPRESSOR RV3405C"/>
    <property type="match status" value="1"/>
</dbReference>
<dbReference type="InterPro" id="IPR001647">
    <property type="entry name" value="HTH_TetR"/>
</dbReference>
<keyword evidence="5" id="KW-1185">Reference proteome</keyword>
<accession>A0A1X0JIJ3</accession>
<evidence type="ECO:0000313" key="5">
    <source>
        <dbReference type="Proteomes" id="UP000192411"/>
    </source>
</evidence>
<dbReference type="GO" id="GO:0000976">
    <property type="term" value="F:transcription cis-regulatory region binding"/>
    <property type="evidence" value="ECO:0007669"/>
    <property type="project" value="TreeGrafter"/>
</dbReference>
<dbReference type="Pfam" id="PF00440">
    <property type="entry name" value="TetR_N"/>
    <property type="match status" value="1"/>
</dbReference>
<dbReference type="Gene3D" id="1.10.10.60">
    <property type="entry name" value="Homeodomain-like"/>
    <property type="match status" value="1"/>
</dbReference>
<dbReference type="SUPFAM" id="SSF48498">
    <property type="entry name" value="Tetracyclin repressor-like, C-terminal domain"/>
    <property type="match status" value="1"/>
</dbReference>
<dbReference type="AlphaFoldDB" id="A0A1X0JIJ3"/>
<feature type="DNA-binding region" description="H-T-H motif" evidence="2">
    <location>
        <begin position="38"/>
        <end position="57"/>
    </location>
</feature>
<dbReference type="InterPro" id="IPR036271">
    <property type="entry name" value="Tet_transcr_reg_TetR-rel_C_sf"/>
</dbReference>
<dbReference type="InterPro" id="IPR009057">
    <property type="entry name" value="Homeodomain-like_sf"/>
</dbReference>
<evidence type="ECO:0000256" key="1">
    <source>
        <dbReference type="ARBA" id="ARBA00023125"/>
    </source>
</evidence>
<dbReference type="InterPro" id="IPR050109">
    <property type="entry name" value="HTH-type_TetR-like_transc_reg"/>
</dbReference>
<dbReference type="PANTHER" id="PTHR30055">
    <property type="entry name" value="HTH-TYPE TRANSCRIPTIONAL REGULATOR RUTR"/>
    <property type="match status" value="1"/>
</dbReference>
<protein>
    <submittedName>
        <fullName evidence="4">TetR family transcriptional regulator</fullName>
    </submittedName>
</protein>
<sequence length="218" mass="24102">MSASSRVQLPTLRGRRTQAAIDAGARSVIARKGILATTISDIAAEAGKSTASFYNYYDSKEAMVREWALRFRDEARERSRAAAEPGLSNWERSYQVAAAHWHTYRHQLAEIVSVSQLAMVNDDFAEYWNDICSLPITLVTHMVKHAQQQGFCVDDDPRLVAVALVSMLNQFCYTQLAGDAGRGGGKDPHGDGDAVDDEACIITLANIFYRTIYHKGAE</sequence>
<proteinExistence type="predicted"/>
<evidence type="ECO:0000259" key="3">
    <source>
        <dbReference type="PROSITE" id="PS50977"/>
    </source>
</evidence>
<dbReference type="RefSeq" id="WP_083128113.1">
    <property type="nucleotide sequence ID" value="NZ_MVIM01000016.1"/>
</dbReference>
<dbReference type="EMBL" id="MVIM01000016">
    <property type="protein sequence ID" value="ORB62335.1"/>
    <property type="molecule type" value="Genomic_DNA"/>
</dbReference>
<gene>
    <name evidence="4" type="ORF">BST47_23610</name>
</gene>
<reference evidence="4 5" key="1">
    <citation type="submission" date="2017-02" db="EMBL/GenBank/DDBJ databases">
        <title>The new phylogeny of genus Mycobacterium.</title>
        <authorList>
            <person name="Tortoli E."/>
            <person name="Trovato A."/>
            <person name="Cirillo D.M."/>
        </authorList>
    </citation>
    <scope>NUCLEOTIDE SEQUENCE [LARGE SCALE GENOMIC DNA]</scope>
    <source>
        <strain evidence="4 5">DSM 44338</strain>
    </source>
</reference>
<keyword evidence="1 2" id="KW-0238">DNA-binding</keyword>
<name>A0A1X0JIJ3_9MYCO</name>
<evidence type="ECO:0000256" key="2">
    <source>
        <dbReference type="PROSITE-ProRule" id="PRU00335"/>
    </source>
</evidence>
<dbReference type="GO" id="GO:0003700">
    <property type="term" value="F:DNA-binding transcription factor activity"/>
    <property type="evidence" value="ECO:0007669"/>
    <property type="project" value="TreeGrafter"/>
</dbReference>
<dbReference type="Proteomes" id="UP000192411">
    <property type="component" value="Unassembled WGS sequence"/>
</dbReference>
<feature type="domain" description="HTH tetR-type" evidence="3">
    <location>
        <begin position="15"/>
        <end position="75"/>
    </location>
</feature>
<dbReference type="PROSITE" id="PS50977">
    <property type="entry name" value="HTH_TETR_2"/>
    <property type="match status" value="1"/>
</dbReference>
<dbReference type="STRING" id="75922.BST47_23610"/>
<comment type="caution">
    <text evidence="4">The sequence shown here is derived from an EMBL/GenBank/DDBJ whole genome shotgun (WGS) entry which is preliminary data.</text>
</comment>
<dbReference type="OrthoDB" id="3237195at2"/>